<dbReference type="NCBIfam" id="TIGR00652">
    <property type="entry name" value="DapF"/>
    <property type="match status" value="1"/>
</dbReference>
<protein>
    <recommendedName>
        <fullName evidence="3 4">Diaminopimelate epimerase</fullName>
        <shortName evidence="3">DAP epimerase</shortName>
        <ecNumber evidence="3 4">5.1.1.7</ecNumber>
    </recommendedName>
    <alternativeName>
        <fullName evidence="3">PLP-independent amino acid racemase</fullName>
    </alternativeName>
</protein>
<organism evidence="5 6">
    <name type="scientific">Dongia soli</name>
    <dbReference type="NCBI Taxonomy" id="600628"/>
    <lineage>
        <taxon>Bacteria</taxon>
        <taxon>Pseudomonadati</taxon>
        <taxon>Pseudomonadota</taxon>
        <taxon>Alphaproteobacteria</taxon>
        <taxon>Rhodospirillales</taxon>
        <taxon>Dongiaceae</taxon>
        <taxon>Dongia</taxon>
    </lineage>
</organism>
<dbReference type="Proteomes" id="UP001279642">
    <property type="component" value="Unassembled WGS sequence"/>
</dbReference>
<feature type="binding site" evidence="3">
    <location>
        <position position="77"/>
    </location>
    <ligand>
        <name>substrate</name>
    </ligand>
</feature>
<keyword evidence="3" id="KW-0028">Amino-acid biosynthesis</keyword>
<proteinExistence type="inferred from homology"/>
<feature type="site" description="Could be important to modulate the pK values of the two catalytic cysteine residues" evidence="3">
    <location>
        <position position="159"/>
    </location>
</feature>
<evidence type="ECO:0000256" key="2">
    <source>
        <dbReference type="ARBA" id="ARBA00023235"/>
    </source>
</evidence>
<dbReference type="EC" id="5.1.1.7" evidence="3 4"/>
<keyword evidence="3" id="KW-0457">Lysine biosynthesis</keyword>
<dbReference type="PANTHER" id="PTHR31689:SF0">
    <property type="entry name" value="DIAMINOPIMELATE EPIMERASE"/>
    <property type="match status" value="1"/>
</dbReference>
<evidence type="ECO:0000256" key="4">
    <source>
        <dbReference type="NCBIfam" id="TIGR00652"/>
    </source>
</evidence>
<dbReference type="SUPFAM" id="SSF54506">
    <property type="entry name" value="Diaminopimelate epimerase-like"/>
    <property type="match status" value="2"/>
</dbReference>
<feature type="binding site" evidence="3">
    <location>
        <position position="195"/>
    </location>
    <ligand>
        <name>substrate</name>
    </ligand>
</feature>
<evidence type="ECO:0000313" key="6">
    <source>
        <dbReference type="Proteomes" id="UP001279642"/>
    </source>
</evidence>
<evidence type="ECO:0000313" key="5">
    <source>
        <dbReference type="EMBL" id="MDY0885754.1"/>
    </source>
</evidence>
<keyword evidence="6" id="KW-1185">Reference proteome</keyword>
<dbReference type="GO" id="GO:0008837">
    <property type="term" value="F:diaminopimelate epimerase activity"/>
    <property type="evidence" value="ECO:0007669"/>
    <property type="project" value="UniProtKB-EC"/>
</dbReference>
<dbReference type="PANTHER" id="PTHR31689">
    <property type="entry name" value="DIAMINOPIMELATE EPIMERASE, CHLOROPLASTIC"/>
    <property type="match status" value="1"/>
</dbReference>
<sequence length="295" mass="31907">MSNPIGAGDLTADALRFARMHGCGNDFVVIDDRDGKWFSRRAELARALCDRRKGLGGDGLILIGNGKDTDFTMTYVNGTGVDGEMCGNGARCVVRRAHDLQITGDRTVFSTEAGPISARIEGGIISLGMTRPRDAELHITVESDGRNWTVHYIDTGVPHIVIFIDQIDDGPIDEVDVARYGPGLRRHPRFPRGANVNFAEKRGANTYRVRTYERGVEAETLACGTGSVATALIAHLLGEAQSPVTILPTGGGTLRIDFRSNGEGRFEDVQLAGPAETIATGTIAEDWLRERKLLS</sequence>
<comment type="caution">
    <text evidence="3">Lacks conserved residue(s) required for the propagation of feature annotation.</text>
</comment>
<feature type="binding site" evidence="3">
    <location>
        <begin position="87"/>
        <end position="88"/>
    </location>
    <ligand>
        <name>substrate</name>
    </ligand>
</feature>
<reference evidence="5 6" key="1">
    <citation type="journal article" date="2016" name="Antonie Van Leeuwenhoek">
        <title>Dongia soli sp. nov., isolated from soil from Dokdo, Korea.</title>
        <authorList>
            <person name="Kim D.U."/>
            <person name="Lee H."/>
            <person name="Kim H."/>
            <person name="Kim S.G."/>
            <person name="Ka J.O."/>
        </authorList>
    </citation>
    <scope>NUCLEOTIDE SEQUENCE [LARGE SCALE GENOMIC DNA]</scope>
    <source>
        <strain evidence="5 6">D78</strain>
    </source>
</reference>
<keyword evidence="2 3" id="KW-0413">Isomerase</keyword>
<comment type="catalytic activity">
    <reaction evidence="3">
        <text>(2S,6S)-2,6-diaminopimelate = meso-2,6-diaminopimelate</text>
        <dbReference type="Rhea" id="RHEA:15393"/>
        <dbReference type="ChEBI" id="CHEBI:57609"/>
        <dbReference type="ChEBI" id="CHEBI:57791"/>
        <dbReference type="EC" id="5.1.1.7"/>
    </reaction>
</comment>
<feature type="binding site" evidence="3">
    <location>
        <begin position="224"/>
        <end position="225"/>
    </location>
    <ligand>
        <name>substrate</name>
    </ligand>
</feature>
<dbReference type="Pfam" id="PF01678">
    <property type="entry name" value="DAP_epimerase"/>
    <property type="match status" value="2"/>
</dbReference>
<feature type="binding site" evidence="3">
    <location>
        <position position="25"/>
    </location>
    <ligand>
        <name>substrate</name>
    </ligand>
</feature>
<dbReference type="EMBL" id="JAXCLW010000013">
    <property type="protein sequence ID" value="MDY0885754.1"/>
    <property type="molecule type" value="Genomic_DNA"/>
</dbReference>
<feature type="binding site" evidence="3">
    <location>
        <begin position="213"/>
        <end position="214"/>
    </location>
    <ligand>
        <name>substrate</name>
    </ligand>
</feature>
<feature type="site" description="Could be important to modulate the pK values of the two catalytic cysteine residues" evidence="3">
    <location>
        <position position="213"/>
    </location>
</feature>
<dbReference type="InterPro" id="IPR001653">
    <property type="entry name" value="DAP_epimerase_DapF"/>
</dbReference>
<accession>A0ABU5EIC2</accession>
<evidence type="ECO:0000256" key="1">
    <source>
        <dbReference type="ARBA" id="ARBA00010219"/>
    </source>
</evidence>
<name>A0ABU5EIC2_9PROT</name>
<feature type="active site" description="Proton donor" evidence="3">
    <location>
        <position position="86"/>
    </location>
</feature>
<comment type="caution">
    <text evidence="5">The sequence shown here is derived from an EMBL/GenBank/DDBJ whole genome shotgun (WGS) entry which is preliminary data.</text>
</comment>
<dbReference type="RefSeq" id="WP_320510829.1">
    <property type="nucleotide sequence ID" value="NZ_JAXCLW010000013.1"/>
</dbReference>
<comment type="subcellular location">
    <subcellularLocation>
        <location evidence="3">Cytoplasm</location>
    </subcellularLocation>
</comment>
<comment type="function">
    <text evidence="3">Catalyzes the stereoinversion of LL-2,6-diaminopimelate (L,L-DAP) to meso-diaminopimelate (meso-DAP), a precursor of L-lysine and an essential component of the bacterial peptidoglycan.</text>
</comment>
<comment type="similarity">
    <text evidence="1 3">Belongs to the diaminopimelate epimerase family.</text>
</comment>
<gene>
    <name evidence="3 5" type="primary">dapF</name>
    <name evidence="5" type="ORF">SMD27_23150</name>
</gene>
<feature type="active site" description="Proton acceptor" evidence="3">
    <location>
        <position position="223"/>
    </location>
</feature>
<comment type="subunit">
    <text evidence="3">Homodimer.</text>
</comment>
<dbReference type="Gene3D" id="3.10.310.10">
    <property type="entry name" value="Diaminopimelate Epimerase, Chain A, domain 1"/>
    <property type="match status" value="2"/>
</dbReference>
<dbReference type="HAMAP" id="MF_00197">
    <property type="entry name" value="DAP_epimerase"/>
    <property type="match status" value="1"/>
</dbReference>
<keyword evidence="3" id="KW-0963">Cytoplasm</keyword>
<comment type="pathway">
    <text evidence="3">Amino-acid biosynthesis; L-lysine biosynthesis via DAP pathway; DL-2,6-diaminopimelate from LL-2,6-diaminopimelate: step 1/1.</text>
</comment>
<evidence type="ECO:0000256" key="3">
    <source>
        <dbReference type="HAMAP-Rule" id="MF_00197"/>
    </source>
</evidence>